<proteinExistence type="predicted"/>
<protein>
    <submittedName>
        <fullName evidence="2">Uncharacterized protein</fullName>
    </submittedName>
</protein>
<dbReference type="AlphaFoldDB" id="A0A5B7FDR5"/>
<reference evidence="2 3" key="1">
    <citation type="submission" date="2019-05" db="EMBL/GenBank/DDBJ databases">
        <title>Another draft genome of Portunus trituberculatus and its Hox gene families provides insights of decapod evolution.</title>
        <authorList>
            <person name="Jeong J.-H."/>
            <person name="Song I."/>
            <person name="Kim S."/>
            <person name="Choi T."/>
            <person name="Kim D."/>
            <person name="Ryu S."/>
            <person name="Kim W."/>
        </authorList>
    </citation>
    <scope>NUCLEOTIDE SEQUENCE [LARGE SCALE GENOMIC DNA]</scope>
    <source>
        <tissue evidence="2">Muscle</tissue>
    </source>
</reference>
<dbReference type="Proteomes" id="UP000324222">
    <property type="component" value="Unassembled WGS sequence"/>
</dbReference>
<accession>A0A5B7FDR5</accession>
<feature type="region of interest" description="Disordered" evidence="1">
    <location>
        <begin position="1"/>
        <end position="22"/>
    </location>
</feature>
<evidence type="ECO:0000256" key="1">
    <source>
        <dbReference type="SAM" id="MobiDB-lite"/>
    </source>
</evidence>
<keyword evidence="3" id="KW-1185">Reference proteome</keyword>
<evidence type="ECO:0000313" key="2">
    <source>
        <dbReference type="EMBL" id="MPC43198.1"/>
    </source>
</evidence>
<name>A0A5B7FDR5_PORTR</name>
<comment type="caution">
    <text evidence="2">The sequence shown here is derived from an EMBL/GenBank/DDBJ whole genome shotgun (WGS) entry which is preliminary data.</text>
</comment>
<sequence>MVSERITSFGSPPESSRARSFQADTQYSVESLANRGAVLFKENDVRVESKYSEGSLHHCLVVAGDTEGDVVSPGVVTLKLDDE</sequence>
<dbReference type="EMBL" id="VSRR010005724">
    <property type="protein sequence ID" value="MPC43198.1"/>
    <property type="molecule type" value="Genomic_DNA"/>
</dbReference>
<evidence type="ECO:0000313" key="3">
    <source>
        <dbReference type="Proteomes" id="UP000324222"/>
    </source>
</evidence>
<organism evidence="2 3">
    <name type="scientific">Portunus trituberculatus</name>
    <name type="common">Swimming crab</name>
    <name type="synonym">Neptunus trituberculatus</name>
    <dbReference type="NCBI Taxonomy" id="210409"/>
    <lineage>
        <taxon>Eukaryota</taxon>
        <taxon>Metazoa</taxon>
        <taxon>Ecdysozoa</taxon>
        <taxon>Arthropoda</taxon>
        <taxon>Crustacea</taxon>
        <taxon>Multicrustacea</taxon>
        <taxon>Malacostraca</taxon>
        <taxon>Eumalacostraca</taxon>
        <taxon>Eucarida</taxon>
        <taxon>Decapoda</taxon>
        <taxon>Pleocyemata</taxon>
        <taxon>Brachyura</taxon>
        <taxon>Eubrachyura</taxon>
        <taxon>Portunoidea</taxon>
        <taxon>Portunidae</taxon>
        <taxon>Portuninae</taxon>
        <taxon>Portunus</taxon>
    </lineage>
</organism>
<gene>
    <name evidence="2" type="ORF">E2C01_036838</name>
</gene>